<dbReference type="Proteomes" id="UP000236000">
    <property type="component" value="Unassembled WGS sequence"/>
</dbReference>
<evidence type="ECO:0000313" key="2">
    <source>
        <dbReference type="Proteomes" id="UP000236000"/>
    </source>
</evidence>
<protein>
    <recommendedName>
        <fullName evidence="3">Glycosyltransferase</fullName>
    </recommendedName>
</protein>
<evidence type="ECO:0008006" key="3">
    <source>
        <dbReference type="Google" id="ProtNLM"/>
    </source>
</evidence>
<sequence length="391" mass="44541">MHLRSAAMNLIFYFDHPILPHAGGTERAAYLLAEALSRHGHRVSFLSLRRGDSLPASAPYLYLPRTDTLSCAENREYVETLCAGQGIDCIINCGANQDDSFFFSHERLSVQASIISWISFDVRTGLDYFSALLRKDFSTWGNAVKTLLRRAILPYRKYQAVSAKRKKYRDMFRGSDKVVFLSSRYAQDALQLAGTPERARLYSIPNLLTYEPAETVPCRKENAVLYVGRLVDSPKKVDRLLHVWKRVRPRHPDWSLYLLGDGPERAALERLAARLKLENVHFEGVQDPAPYYRKARILCLTSTHEGMPMVINEALSHGCVPVAFNSFHAAAEMLPDRETGRLIPPFSLRLFARELDELMSGPHVPPRTDVLTRYQPEKVIPQWLECLQEQP</sequence>
<proteinExistence type="predicted"/>
<gene>
    <name evidence="1" type="ORF">CXU22_05075</name>
</gene>
<dbReference type="SUPFAM" id="SSF53756">
    <property type="entry name" value="UDP-Glycosyltransferase/glycogen phosphorylase"/>
    <property type="match status" value="1"/>
</dbReference>
<dbReference type="EMBL" id="PJKA01000010">
    <property type="protein sequence ID" value="PNC18014.1"/>
    <property type="molecule type" value="Genomic_DNA"/>
</dbReference>
<organism evidence="1 2">
    <name type="scientific">Akkermansia muciniphila</name>
    <dbReference type="NCBI Taxonomy" id="239935"/>
    <lineage>
        <taxon>Bacteria</taxon>
        <taxon>Pseudomonadati</taxon>
        <taxon>Verrucomicrobiota</taxon>
        <taxon>Verrucomicrobiia</taxon>
        <taxon>Verrucomicrobiales</taxon>
        <taxon>Akkermansiaceae</taxon>
        <taxon>Akkermansia</taxon>
    </lineage>
</organism>
<evidence type="ECO:0000313" key="1">
    <source>
        <dbReference type="EMBL" id="PNC18014.1"/>
    </source>
</evidence>
<accession>A0A2N8HDH7</accession>
<comment type="caution">
    <text evidence="1">The sequence shown here is derived from an EMBL/GenBank/DDBJ whole genome shotgun (WGS) entry which is preliminary data.</text>
</comment>
<dbReference type="PANTHER" id="PTHR12526">
    <property type="entry name" value="GLYCOSYLTRANSFERASE"/>
    <property type="match status" value="1"/>
</dbReference>
<dbReference type="Pfam" id="PF13692">
    <property type="entry name" value="Glyco_trans_1_4"/>
    <property type="match status" value="1"/>
</dbReference>
<name>A0A2N8HDH7_9BACT</name>
<reference evidence="1 2" key="1">
    <citation type="journal article" date="2017" name="BMC Genomics">
        <title>Genome sequencing of 39 Akkermansia muciniphila isolates reveals its population structure, genomic and functional diverisity, and global distribution in mammalian gut microbiotas.</title>
        <authorList>
            <person name="Guo X."/>
            <person name="Li S."/>
            <person name="Zhang J."/>
            <person name="Wu F."/>
            <person name="Li X."/>
            <person name="Wu D."/>
            <person name="Zhang M."/>
            <person name="Ou Z."/>
            <person name="Jie Z."/>
            <person name="Yan Q."/>
            <person name="Li P."/>
            <person name="Yi J."/>
            <person name="Peng Y."/>
        </authorList>
    </citation>
    <scope>NUCLEOTIDE SEQUENCE [LARGE SCALE GENOMIC DNA]</scope>
    <source>
        <strain evidence="1 2">GP24</strain>
    </source>
</reference>
<dbReference type="AlphaFoldDB" id="A0A2N8HDH7"/>
<dbReference type="Gene3D" id="3.40.50.2000">
    <property type="entry name" value="Glycogen Phosphorylase B"/>
    <property type="match status" value="2"/>
</dbReference>